<evidence type="ECO:0000313" key="1">
    <source>
        <dbReference type="EMBL" id="MBU2664250.1"/>
    </source>
</evidence>
<sequence>MLEAHELTVVHHDDTVSRFLDVRYTLGRDGLRVVTESGERHFPPHEILHTHAKRRAA</sequence>
<dbReference type="Proteomes" id="UP001519654">
    <property type="component" value="Unassembled WGS sequence"/>
</dbReference>
<protein>
    <submittedName>
        <fullName evidence="1">Uncharacterized protein</fullName>
    </submittedName>
</protein>
<gene>
    <name evidence="1" type="ORF">KOI35_12175</name>
</gene>
<keyword evidence="2" id="KW-1185">Reference proteome</keyword>
<dbReference type="RefSeq" id="WP_215786712.1">
    <property type="nucleotide sequence ID" value="NZ_JAHKKG010000004.1"/>
</dbReference>
<evidence type="ECO:0000313" key="2">
    <source>
        <dbReference type="Proteomes" id="UP001519654"/>
    </source>
</evidence>
<reference evidence="1 2" key="1">
    <citation type="submission" date="2021-06" db="EMBL/GenBank/DDBJ databases">
        <title>Actinoplanes lichenicola sp. nov., and Actinoplanes ovalisporus sp. nov., isolated from lichen in Thailand.</title>
        <authorList>
            <person name="Saeng-In P."/>
            <person name="Kanchanasin P."/>
            <person name="Yuki M."/>
            <person name="Kudo T."/>
            <person name="Ohkuma M."/>
            <person name="Phongsopitanun W."/>
            <person name="Tanasupawat S."/>
        </authorList>
    </citation>
    <scope>NUCLEOTIDE SEQUENCE [LARGE SCALE GENOMIC DNA]</scope>
    <source>
        <strain evidence="1 2">NBRC 110975</strain>
    </source>
</reference>
<proteinExistence type="predicted"/>
<organism evidence="1 2">
    <name type="scientific">Paractinoplanes bogorensis</name>
    <dbReference type="NCBI Taxonomy" id="1610840"/>
    <lineage>
        <taxon>Bacteria</taxon>
        <taxon>Bacillati</taxon>
        <taxon>Actinomycetota</taxon>
        <taxon>Actinomycetes</taxon>
        <taxon>Micromonosporales</taxon>
        <taxon>Micromonosporaceae</taxon>
        <taxon>Paractinoplanes</taxon>
    </lineage>
</organism>
<accession>A0ABS5YLC9</accession>
<name>A0ABS5YLC9_9ACTN</name>
<dbReference type="EMBL" id="JAHKKG010000004">
    <property type="protein sequence ID" value="MBU2664250.1"/>
    <property type="molecule type" value="Genomic_DNA"/>
</dbReference>
<comment type="caution">
    <text evidence="1">The sequence shown here is derived from an EMBL/GenBank/DDBJ whole genome shotgun (WGS) entry which is preliminary data.</text>
</comment>